<reference evidence="2" key="1">
    <citation type="submission" date="2019-12" db="UniProtKB">
        <authorList>
            <consortium name="WormBaseParasite"/>
        </authorList>
    </citation>
    <scope>IDENTIFICATION</scope>
</reference>
<proteinExistence type="predicted"/>
<dbReference type="Proteomes" id="UP000046395">
    <property type="component" value="Unassembled WGS sequence"/>
</dbReference>
<keyword evidence="1" id="KW-1185">Reference proteome</keyword>
<evidence type="ECO:0000313" key="1">
    <source>
        <dbReference type="Proteomes" id="UP000046395"/>
    </source>
</evidence>
<protein>
    <submittedName>
        <fullName evidence="2">Uncharacterized protein</fullName>
    </submittedName>
</protein>
<sequence>MKTYMADCSWNKRSSIAEVMRGLRLSYCTSEGILILTTDVKGCLLDGNLQHFQELEKTFRCSATAVRCGFTTMIRNIWNKADNGSARILQGQSDHVRNPDPAGFWSPSFGTRRECRSNWERCREILSHGIPLLQDHPLVH</sequence>
<name>A0A5S6QHC7_TRIMR</name>
<accession>A0A5S6QHC7</accession>
<evidence type="ECO:0000313" key="2">
    <source>
        <dbReference type="WBParaSite" id="TMUE_2000006589.1"/>
    </source>
</evidence>
<organism evidence="1 2">
    <name type="scientific">Trichuris muris</name>
    <name type="common">Mouse whipworm</name>
    <dbReference type="NCBI Taxonomy" id="70415"/>
    <lineage>
        <taxon>Eukaryota</taxon>
        <taxon>Metazoa</taxon>
        <taxon>Ecdysozoa</taxon>
        <taxon>Nematoda</taxon>
        <taxon>Enoplea</taxon>
        <taxon>Dorylaimia</taxon>
        <taxon>Trichinellida</taxon>
        <taxon>Trichuridae</taxon>
        <taxon>Trichuris</taxon>
    </lineage>
</organism>
<dbReference type="WBParaSite" id="TMUE_2000006589.1">
    <property type="protein sequence ID" value="TMUE_2000006589.1"/>
    <property type="gene ID" value="WBGene00285429"/>
</dbReference>
<dbReference type="AlphaFoldDB" id="A0A5S6QHC7"/>